<name>A0A8H7S5W9_9FUNG</name>
<evidence type="ECO:0000256" key="1">
    <source>
        <dbReference type="SAM" id="MobiDB-lite"/>
    </source>
</evidence>
<dbReference type="EMBL" id="JAEPRB010000090">
    <property type="protein sequence ID" value="KAG2222166.1"/>
    <property type="molecule type" value="Genomic_DNA"/>
</dbReference>
<organism evidence="2 3">
    <name type="scientific">Circinella minor</name>
    <dbReference type="NCBI Taxonomy" id="1195481"/>
    <lineage>
        <taxon>Eukaryota</taxon>
        <taxon>Fungi</taxon>
        <taxon>Fungi incertae sedis</taxon>
        <taxon>Mucoromycota</taxon>
        <taxon>Mucoromycotina</taxon>
        <taxon>Mucoromycetes</taxon>
        <taxon>Mucorales</taxon>
        <taxon>Lichtheimiaceae</taxon>
        <taxon>Circinella</taxon>
    </lineage>
</organism>
<proteinExistence type="predicted"/>
<sequence>MLEALAISQAALLLSSQPHTLPTRPHFDWLPSKELLQLLPELTEDLISHQLSDDQKKSLINNYPVIQGIRFTAPQAILTAASSQFNRAQSREDSTLRHLQYQLSVVFCPFDILANELLQILPQDQLVCFFIILRDTRTLLIHANSSINQARNHLALRAINPSFSVTNNNSTYTMATDTFQTTASQQASAQHALRDARPRFRRSLTNNSTPMTSARPINQQIQQQPQQHQSQQQQSSIVGGCLSLFSAAWAHLSRSPWVHSIIKYGFKIHFD</sequence>
<evidence type="ECO:0000313" key="3">
    <source>
        <dbReference type="Proteomes" id="UP000646827"/>
    </source>
</evidence>
<feature type="region of interest" description="Disordered" evidence="1">
    <location>
        <begin position="196"/>
        <end position="233"/>
    </location>
</feature>
<reference evidence="2 3" key="1">
    <citation type="submission" date="2020-12" db="EMBL/GenBank/DDBJ databases">
        <title>Metabolic potential, ecology and presence of endohyphal bacteria is reflected in genomic diversity of Mucoromycotina.</title>
        <authorList>
            <person name="Muszewska A."/>
            <person name="Okrasinska A."/>
            <person name="Steczkiewicz K."/>
            <person name="Drgas O."/>
            <person name="Orlowska M."/>
            <person name="Perlinska-Lenart U."/>
            <person name="Aleksandrzak-Piekarczyk T."/>
            <person name="Szatraj K."/>
            <person name="Zielenkiewicz U."/>
            <person name="Pilsyk S."/>
            <person name="Malc E."/>
            <person name="Mieczkowski P."/>
            <person name="Kruszewska J.S."/>
            <person name="Biernat P."/>
            <person name="Pawlowska J."/>
        </authorList>
    </citation>
    <scope>NUCLEOTIDE SEQUENCE [LARGE SCALE GENOMIC DNA]</scope>
    <source>
        <strain evidence="2 3">CBS 142.35</strain>
    </source>
</reference>
<keyword evidence="3" id="KW-1185">Reference proteome</keyword>
<gene>
    <name evidence="2" type="ORF">INT45_007183</name>
</gene>
<evidence type="ECO:0000313" key="2">
    <source>
        <dbReference type="EMBL" id="KAG2222166.1"/>
    </source>
</evidence>
<feature type="compositionally biased region" description="Polar residues" evidence="1">
    <location>
        <begin position="203"/>
        <end position="218"/>
    </location>
</feature>
<dbReference type="Proteomes" id="UP000646827">
    <property type="component" value="Unassembled WGS sequence"/>
</dbReference>
<feature type="compositionally biased region" description="Low complexity" evidence="1">
    <location>
        <begin position="219"/>
        <end position="233"/>
    </location>
</feature>
<dbReference type="AlphaFoldDB" id="A0A8H7S5W9"/>
<accession>A0A8H7S5W9</accession>
<dbReference type="OrthoDB" id="2286148at2759"/>
<comment type="caution">
    <text evidence="2">The sequence shown here is derived from an EMBL/GenBank/DDBJ whole genome shotgun (WGS) entry which is preliminary data.</text>
</comment>
<protein>
    <submittedName>
        <fullName evidence="2">Uncharacterized protein</fullName>
    </submittedName>
</protein>